<dbReference type="AlphaFoldDB" id="A0A381TP90"/>
<sequence>MKTIAEGSLVSKLVESPGKNIGFAMAKLSSAMPRHRMKSKNFLFGLDCLMARFLDCDNKYIAEKR</sequence>
<organism evidence="1">
    <name type="scientific">marine metagenome</name>
    <dbReference type="NCBI Taxonomy" id="408172"/>
    <lineage>
        <taxon>unclassified sequences</taxon>
        <taxon>metagenomes</taxon>
        <taxon>ecological metagenomes</taxon>
    </lineage>
</organism>
<name>A0A381TP90_9ZZZZ</name>
<reference evidence="1" key="1">
    <citation type="submission" date="2018-05" db="EMBL/GenBank/DDBJ databases">
        <authorList>
            <person name="Lanie J.A."/>
            <person name="Ng W.-L."/>
            <person name="Kazmierczak K.M."/>
            <person name="Andrzejewski T.M."/>
            <person name="Davidsen T.M."/>
            <person name="Wayne K.J."/>
            <person name="Tettelin H."/>
            <person name="Glass J.I."/>
            <person name="Rusch D."/>
            <person name="Podicherti R."/>
            <person name="Tsui H.-C.T."/>
            <person name="Winkler M.E."/>
        </authorList>
    </citation>
    <scope>NUCLEOTIDE SEQUENCE</scope>
</reference>
<protein>
    <submittedName>
        <fullName evidence="1">Uncharacterized protein</fullName>
    </submittedName>
</protein>
<dbReference type="EMBL" id="UINC01004856">
    <property type="protein sequence ID" value="SVA17338.1"/>
    <property type="molecule type" value="Genomic_DNA"/>
</dbReference>
<accession>A0A381TP90</accession>
<proteinExistence type="predicted"/>
<evidence type="ECO:0000313" key="1">
    <source>
        <dbReference type="EMBL" id="SVA17338.1"/>
    </source>
</evidence>
<gene>
    <name evidence="1" type="ORF">METZ01_LOCUS70192</name>
</gene>